<feature type="domain" description="SLH" evidence="3">
    <location>
        <begin position="31"/>
        <end position="90"/>
    </location>
</feature>
<dbReference type="InterPro" id="IPR006311">
    <property type="entry name" value="TAT_signal"/>
</dbReference>
<dbReference type="PROSITE" id="PS51318">
    <property type="entry name" value="TAT"/>
    <property type="match status" value="1"/>
</dbReference>
<dbReference type="InterPro" id="IPR051465">
    <property type="entry name" value="Cell_Envelope_Struct_Comp"/>
</dbReference>
<dbReference type="EMBL" id="VTEH01000004">
    <property type="protein sequence ID" value="TYR76012.1"/>
    <property type="molecule type" value="Genomic_DNA"/>
</dbReference>
<evidence type="ECO:0000256" key="2">
    <source>
        <dbReference type="SAM" id="SignalP"/>
    </source>
</evidence>
<keyword evidence="1 2" id="KW-0732">Signal</keyword>
<evidence type="ECO:0000256" key="1">
    <source>
        <dbReference type="ARBA" id="ARBA00022729"/>
    </source>
</evidence>
<feature type="chain" id="PRO_5023015769" evidence="2">
    <location>
        <begin position="33"/>
        <end position="1052"/>
    </location>
</feature>
<sequence length="1052" mass="112670">MAYQPKSRRKFLATSLTAAMVASAVAPTAGFAAGFPDVSEDHIYYNVINDLVAADVVAGMPDGTFDLGGKVTRAQAALMVSKILGLGTDAPATPFSDVKEGVWYTDAINALYAEGYIKGVDENSFAPNQEITRAQFAQLIVEAYGIASEDVDLPFSDLKEGAWYEEAIKTLYATGLITGKTPTTFAPNESIKRGDFAWLLANTDYKFGDTLPKPVLDVTEQYTLELTTNVEDDTILANGADNMVIKAQIIDEETGLVDTNADDIVIAFSSTYGNLANTRVTVQDGEATVTLTSEFSQQAIESKVDAQIIEAGDDYKELIGKVVGSKKVQFVPTLEEINPEIKAALTNAESNQADRVTLYFNKAVTLDEFVEVKDGKLQVDAAGNAVLKEDNIIEVVQDGDTKAIRGFKAVAGNPNALEVILEKSNVLDDNKKVDVTMNMPSNVGTQTTKDSFILTDARKPEATSAEATSLRNVVVEFSESISKANFKLDGGLLGIEAYAFGEFDQVTGVDNRNKVTIKTKDYMTAGTHSVQLSSIYDFAGLTDSKNISTTQTLDFNVAEDKTVPTAAVSVESPEQFRLQFNKSVEDFDLSDLALQKFVKGTNGVADQWVNVSDSSLNSYYPGGAPTLSLDKVNGSEYVVELTSDWTEIYNTSVSKKNYYNDQYRLVLAKDAVTNLDNGLKNAKLELNLNYDGSVLNTADTKSPKIDDFGTTTKADHYNVFMSEPVKLPGKDAKDTASQIQGEEIPNPIIEFLGKDKNGDAITVKGKVVGYAETDGSDDTFEVAPAVGTDSLQALVDAGASQDWTLVVRSISDDIGNTAASLTHDFKIKPSVVTTPEEVFYVKKGNYNGVSGYTNFGDEDTIVLDFTSAVQFTGSVANAVNVANYTLDGENLPKGTSIELADSDSNAKNGYDVVVINLPDGTLTEDEGKTNVINISKSLLSANDVALTGEHEIQFTPVEGDMPVIGTPVVDYVTNLVGTKAPFSGTYLYGVTGDVKSGVASITVTIGTKSFDATISGGKFTLEKAADDNVTSATVVAKDAAGMTIDTDTVSFN</sequence>
<protein>
    <submittedName>
        <fullName evidence="4">S-layer homology domain-containing protein</fullName>
    </submittedName>
</protein>
<dbReference type="Proteomes" id="UP000323317">
    <property type="component" value="Unassembled WGS sequence"/>
</dbReference>
<dbReference type="InterPro" id="IPR014755">
    <property type="entry name" value="Cu-Rt/internalin_Ig-like"/>
</dbReference>
<evidence type="ECO:0000259" key="3">
    <source>
        <dbReference type="PROSITE" id="PS51272"/>
    </source>
</evidence>
<accession>A0A5D4KFN6</accession>
<reference evidence="4 5" key="1">
    <citation type="submission" date="2019-08" db="EMBL/GenBank/DDBJ databases">
        <title>Bacillus genomes from the desert of Cuatro Cienegas, Coahuila.</title>
        <authorList>
            <person name="Olmedo-Alvarez G."/>
        </authorList>
    </citation>
    <scope>NUCLEOTIDE SEQUENCE [LARGE SCALE GENOMIC DNA]</scope>
    <source>
        <strain evidence="4 5">CH40_1T</strain>
    </source>
</reference>
<evidence type="ECO:0000313" key="5">
    <source>
        <dbReference type="Proteomes" id="UP000323317"/>
    </source>
</evidence>
<name>A0A5D4KFN6_9BACI</name>
<dbReference type="Gene3D" id="2.60.40.10">
    <property type="entry name" value="Immunoglobulins"/>
    <property type="match status" value="1"/>
</dbReference>
<dbReference type="Gene3D" id="2.60.40.1220">
    <property type="match status" value="1"/>
</dbReference>
<comment type="caution">
    <text evidence="4">The sequence shown here is derived from an EMBL/GenBank/DDBJ whole genome shotgun (WGS) entry which is preliminary data.</text>
</comment>
<proteinExistence type="predicted"/>
<organism evidence="4 5">
    <name type="scientific">Rossellomorea vietnamensis</name>
    <dbReference type="NCBI Taxonomy" id="218284"/>
    <lineage>
        <taxon>Bacteria</taxon>
        <taxon>Bacillati</taxon>
        <taxon>Bacillota</taxon>
        <taxon>Bacilli</taxon>
        <taxon>Bacillales</taxon>
        <taxon>Bacillaceae</taxon>
        <taxon>Rossellomorea</taxon>
    </lineage>
</organism>
<feature type="domain" description="SLH" evidence="3">
    <location>
        <begin position="91"/>
        <end position="154"/>
    </location>
</feature>
<dbReference type="PANTHER" id="PTHR43308:SF1">
    <property type="entry name" value="OUTER MEMBRANE PROTEIN ALPHA"/>
    <property type="match status" value="1"/>
</dbReference>
<dbReference type="PROSITE" id="PS51272">
    <property type="entry name" value="SLH"/>
    <property type="match status" value="3"/>
</dbReference>
<dbReference type="Pfam" id="PF00395">
    <property type="entry name" value="SLH"/>
    <property type="match status" value="3"/>
</dbReference>
<feature type="domain" description="SLH" evidence="3">
    <location>
        <begin position="155"/>
        <end position="214"/>
    </location>
</feature>
<gene>
    <name evidence="4" type="ORF">FZC79_07615</name>
</gene>
<feature type="signal peptide" evidence="2">
    <location>
        <begin position="1"/>
        <end position="32"/>
    </location>
</feature>
<dbReference type="AlphaFoldDB" id="A0A5D4KFN6"/>
<dbReference type="RefSeq" id="WP_148946230.1">
    <property type="nucleotide sequence ID" value="NZ_VTEH01000004.1"/>
</dbReference>
<dbReference type="InterPro" id="IPR013783">
    <property type="entry name" value="Ig-like_fold"/>
</dbReference>
<evidence type="ECO:0000313" key="4">
    <source>
        <dbReference type="EMBL" id="TYR76012.1"/>
    </source>
</evidence>
<dbReference type="PANTHER" id="PTHR43308">
    <property type="entry name" value="OUTER MEMBRANE PROTEIN ALPHA-RELATED"/>
    <property type="match status" value="1"/>
</dbReference>
<dbReference type="InterPro" id="IPR001119">
    <property type="entry name" value="SLH_dom"/>
</dbReference>